<organism evidence="1 2">
    <name type="scientific">Smallanthus sonchifolius</name>
    <dbReference type="NCBI Taxonomy" id="185202"/>
    <lineage>
        <taxon>Eukaryota</taxon>
        <taxon>Viridiplantae</taxon>
        <taxon>Streptophyta</taxon>
        <taxon>Embryophyta</taxon>
        <taxon>Tracheophyta</taxon>
        <taxon>Spermatophyta</taxon>
        <taxon>Magnoliopsida</taxon>
        <taxon>eudicotyledons</taxon>
        <taxon>Gunneridae</taxon>
        <taxon>Pentapetalae</taxon>
        <taxon>asterids</taxon>
        <taxon>campanulids</taxon>
        <taxon>Asterales</taxon>
        <taxon>Asteraceae</taxon>
        <taxon>Asteroideae</taxon>
        <taxon>Heliantheae alliance</taxon>
        <taxon>Millerieae</taxon>
        <taxon>Smallanthus</taxon>
    </lineage>
</organism>
<proteinExistence type="predicted"/>
<reference evidence="2" key="1">
    <citation type="journal article" date="2022" name="Mol. Ecol. Resour.">
        <title>The genomes of chicory, endive, great burdock and yacon provide insights into Asteraceae palaeo-polyploidization history and plant inulin production.</title>
        <authorList>
            <person name="Fan W."/>
            <person name="Wang S."/>
            <person name="Wang H."/>
            <person name="Wang A."/>
            <person name="Jiang F."/>
            <person name="Liu H."/>
            <person name="Zhao H."/>
            <person name="Xu D."/>
            <person name="Zhang Y."/>
        </authorList>
    </citation>
    <scope>NUCLEOTIDE SEQUENCE [LARGE SCALE GENOMIC DNA]</scope>
    <source>
        <strain evidence="2">cv. Yunnan</strain>
    </source>
</reference>
<gene>
    <name evidence="1" type="ORF">L1987_18439</name>
</gene>
<evidence type="ECO:0000313" key="1">
    <source>
        <dbReference type="EMBL" id="KAI3813708.1"/>
    </source>
</evidence>
<accession>A0ACB9J1W7</accession>
<sequence>MKRNSCCLALGLSTISCIGAFSDVDDGSVESDSGLSTVSCIGAFSDVVVDGGGVESDSSCWWVGEDKRLTTK</sequence>
<comment type="caution">
    <text evidence="1">The sequence shown here is derived from an EMBL/GenBank/DDBJ whole genome shotgun (WGS) entry which is preliminary data.</text>
</comment>
<reference evidence="1 2" key="2">
    <citation type="journal article" date="2022" name="Mol. Ecol. Resour.">
        <title>The genomes of chicory, endive, great burdock and yacon provide insights into Asteraceae paleo-polyploidization history and plant inulin production.</title>
        <authorList>
            <person name="Fan W."/>
            <person name="Wang S."/>
            <person name="Wang H."/>
            <person name="Wang A."/>
            <person name="Jiang F."/>
            <person name="Liu H."/>
            <person name="Zhao H."/>
            <person name="Xu D."/>
            <person name="Zhang Y."/>
        </authorList>
    </citation>
    <scope>NUCLEOTIDE SEQUENCE [LARGE SCALE GENOMIC DNA]</scope>
    <source>
        <strain evidence="2">cv. Yunnan</strain>
        <tissue evidence="1">Leaves</tissue>
    </source>
</reference>
<evidence type="ECO:0000313" key="2">
    <source>
        <dbReference type="Proteomes" id="UP001056120"/>
    </source>
</evidence>
<dbReference type="Proteomes" id="UP001056120">
    <property type="component" value="Linkage Group LG06"/>
</dbReference>
<dbReference type="EMBL" id="CM042023">
    <property type="protein sequence ID" value="KAI3813708.1"/>
    <property type="molecule type" value="Genomic_DNA"/>
</dbReference>
<keyword evidence="2" id="KW-1185">Reference proteome</keyword>
<name>A0ACB9J1W7_9ASTR</name>
<protein>
    <submittedName>
        <fullName evidence="1">Uncharacterized protein</fullName>
    </submittedName>
</protein>